<dbReference type="CDD" id="cd13399">
    <property type="entry name" value="Slt35-like"/>
    <property type="match status" value="1"/>
</dbReference>
<dbReference type="InterPro" id="IPR043426">
    <property type="entry name" value="MltB-like"/>
</dbReference>
<proteinExistence type="predicted"/>
<gene>
    <name evidence="2" type="ORF">FOE67_02000</name>
</gene>
<dbReference type="SUPFAM" id="SSF53955">
    <property type="entry name" value="Lysozyme-like"/>
    <property type="match status" value="1"/>
</dbReference>
<dbReference type="GO" id="GO:0008933">
    <property type="term" value="F:peptidoglycan lytic transglycosylase activity"/>
    <property type="evidence" value="ECO:0007669"/>
    <property type="project" value="TreeGrafter"/>
</dbReference>
<feature type="non-terminal residue" evidence="2">
    <location>
        <position position="301"/>
    </location>
</feature>
<accession>A0A7W3SZV7</accession>
<feature type="compositionally biased region" description="Pro residues" evidence="1">
    <location>
        <begin position="290"/>
        <end position="301"/>
    </location>
</feature>
<dbReference type="PANTHER" id="PTHR30163">
    <property type="entry name" value="MEMBRANE-BOUND LYTIC MUREIN TRANSGLYCOSYLASE B"/>
    <property type="match status" value="1"/>
</dbReference>
<dbReference type="InterPro" id="IPR023346">
    <property type="entry name" value="Lysozyme-like_dom_sf"/>
</dbReference>
<feature type="region of interest" description="Disordered" evidence="1">
    <location>
        <begin position="247"/>
        <end position="301"/>
    </location>
</feature>
<organism evidence="2 3">
    <name type="scientific">Streptomyces calidiresistens</name>
    <dbReference type="NCBI Taxonomy" id="1485586"/>
    <lineage>
        <taxon>Bacteria</taxon>
        <taxon>Bacillati</taxon>
        <taxon>Actinomycetota</taxon>
        <taxon>Actinomycetes</taxon>
        <taxon>Kitasatosporales</taxon>
        <taxon>Streptomycetaceae</taxon>
        <taxon>Streptomyces</taxon>
    </lineage>
</organism>
<evidence type="ECO:0000256" key="1">
    <source>
        <dbReference type="SAM" id="MobiDB-lite"/>
    </source>
</evidence>
<feature type="compositionally biased region" description="Basic and acidic residues" evidence="1">
    <location>
        <begin position="266"/>
        <end position="287"/>
    </location>
</feature>
<reference evidence="3" key="1">
    <citation type="submission" date="2019-10" db="EMBL/GenBank/DDBJ databases">
        <title>Streptomyces sp. nov., a novel actinobacterium isolated from alkaline environment.</title>
        <authorList>
            <person name="Golinska P."/>
        </authorList>
    </citation>
    <scope>NUCLEOTIDE SEQUENCE [LARGE SCALE GENOMIC DNA]</scope>
    <source>
        <strain evidence="3">DSM 42108</strain>
    </source>
</reference>
<dbReference type="GO" id="GO:0009253">
    <property type="term" value="P:peptidoglycan catabolic process"/>
    <property type="evidence" value="ECO:0007669"/>
    <property type="project" value="TreeGrafter"/>
</dbReference>
<evidence type="ECO:0000313" key="3">
    <source>
        <dbReference type="Proteomes" id="UP000530234"/>
    </source>
</evidence>
<dbReference type="Proteomes" id="UP000530234">
    <property type="component" value="Unassembled WGS sequence"/>
</dbReference>
<name>A0A7W3SZV7_9ACTN</name>
<dbReference type="AlphaFoldDB" id="A0A7W3SZV7"/>
<dbReference type="Gene3D" id="1.10.530.10">
    <property type="match status" value="1"/>
</dbReference>
<protein>
    <recommendedName>
        <fullName evidence="4">Transglycosylase SLT domain-containing protein</fullName>
    </recommendedName>
</protein>
<sequence length="301" mass="30533">MAALTASQGTDLLPGAEAADGSKDAKGGNDYSGRPYDTELPPLGVPDPETDPESADGAGSGPDGVPAGPVGEAAAGIPAAVLAAYRAAEASLAASHPSCGLEWELLAAIGKVESGHARGGALDAEGNAMPPILGPVLDGNGFARITDTDGGRWDGDAVYDRAVGPMQFIPSTWAGWGADGNGDGISDPNNVYDATLAAGHYLCAGSRDLSRAADLDRALLSYNNSREYVNTVLSWLEYYREGVHAVPDAGPGTGGTGPGSGGGSGRADREETRTDRREEGTRREERPATAAPPPSPAPTKP</sequence>
<evidence type="ECO:0008006" key="4">
    <source>
        <dbReference type="Google" id="ProtNLM"/>
    </source>
</evidence>
<feature type="compositionally biased region" description="Polar residues" evidence="1">
    <location>
        <begin position="1"/>
        <end position="10"/>
    </location>
</feature>
<feature type="region of interest" description="Disordered" evidence="1">
    <location>
        <begin position="1"/>
        <end position="71"/>
    </location>
</feature>
<comment type="caution">
    <text evidence="2">The sequence shown here is derived from an EMBL/GenBank/DDBJ whole genome shotgun (WGS) entry which is preliminary data.</text>
</comment>
<evidence type="ECO:0000313" key="2">
    <source>
        <dbReference type="EMBL" id="MBB0228317.1"/>
    </source>
</evidence>
<feature type="compositionally biased region" description="Gly residues" evidence="1">
    <location>
        <begin position="251"/>
        <end position="265"/>
    </location>
</feature>
<keyword evidence="3" id="KW-1185">Reference proteome</keyword>
<dbReference type="EMBL" id="VKHS01000019">
    <property type="protein sequence ID" value="MBB0228317.1"/>
    <property type="molecule type" value="Genomic_DNA"/>
</dbReference>
<dbReference type="PANTHER" id="PTHR30163:SF8">
    <property type="entry name" value="LYTIC MUREIN TRANSGLYCOSYLASE"/>
    <property type="match status" value="1"/>
</dbReference>